<proteinExistence type="predicted"/>
<organism evidence="4 5">
    <name type="scientific">Lysobacter stagni</name>
    <dbReference type="NCBI Taxonomy" id="3045172"/>
    <lineage>
        <taxon>Bacteria</taxon>
        <taxon>Pseudomonadati</taxon>
        <taxon>Pseudomonadota</taxon>
        <taxon>Gammaproteobacteria</taxon>
        <taxon>Lysobacterales</taxon>
        <taxon>Lysobacteraceae</taxon>
        <taxon>Lysobacter</taxon>
    </lineage>
</organism>
<dbReference type="NCBIfam" id="TIGR01891">
    <property type="entry name" value="amidohydrolases"/>
    <property type="match status" value="1"/>
</dbReference>
<protein>
    <submittedName>
        <fullName evidence="4">M20 family metallopeptidase</fullName>
    </submittedName>
</protein>
<keyword evidence="2" id="KW-0732">Signal</keyword>
<feature type="signal peptide" evidence="2">
    <location>
        <begin position="1"/>
        <end position="20"/>
    </location>
</feature>
<dbReference type="SUPFAM" id="SSF53187">
    <property type="entry name" value="Zn-dependent exopeptidases"/>
    <property type="match status" value="1"/>
</dbReference>
<reference evidence="4 5" key="1">
    <citation type="submission" date="2023-05" db="EMBL/GenBank/DDBJ databases">
        <title>Lysobacter sp. strain LF1 Genome sequencing and assembly.</title>
        <authorList>
            <person name="Jung Y."/>
        </authorList>
    </citation>
    <scope>NUCLEOTIDE SEQUENCE [LARGE SCALE GENOMIC DNA]</scope>
    <source>
        <strain evidence="4 5">LF1</strain>
    </source>
</reference>
<keyword evidence="5" id="KW-1185">Reference proteome</keyword>
<evidence type="ECO:0000313" key="4">
    <source>
        <dbReference type="EMBL" id="MDI9238019.1"/>
    </source>
</evidence>
<keyword evidence="1" id="KW-0378">Hydrolase</keyword>
<dbReference type="EMBL" id="JASGBI010000001">
    <property type="protein sequence ID" value="MDI9238019.1"/>
    <property type="molecule type" value="Genomic_DNA"/>
</dbReference>
<dbReference type="Pfam" id="PF07687">
    <property type="entry name" value="M20_dimer"/>
    <property type="match status" value="1"/>
</dbReference>
<comment type="caution">
    <text evidence="4">The sequence shown here is derived from an EMBL/GenBank/DDBJ whole genome shotgun (WGS) entry which is preliminary data.</text>
</comment>
<evidence type="ECO:0000256" key="2">
    <source>
        <dbReference type="SAM" id="SignalP"/>
    </source>
</evidence>
<dbReference type="Pfam" id="PF01546">
    <property type="entry name" value="Peptidase_M20"/>
    <property type="match status" value="1"/>
</dbReference>
<dbReference type="Gene3D" id="3.30.70.360">
    <property type="match status" value="1"/>
</dbReference>
<dbReference type="InterPro" id="IPR036264">
    <property type="entry name" value="Bact_exopeptidase_dim_dom"/>
</dbReference>
<dbReference type="PIRSF" id="PIRSF005962">
    <property type="entry name" value="Pept_M20D_amidohydro"/>
    <property type="match status" value="1"/>
</dbReference>
<dbReference type="PANTHER" id="PTHR11014">
    <property type="entry name" value="PEPTIDASE M20 FAMILY MEMBER"/>
    <property type="match status" value="1"/>
</dbReference>
<accession>A0ABT6XCZ1</accession>
<dbReference type="CDD" id="cd05667">
    <property type="entry name" value="M20_Acy1-like"/>
    <property type="match status" value="1"/>
</dbReference>
<evidence type="ECO:0000256" key="1">
    <source>
        <dbReference type="ARBA" id="ARBA00022801"/>
    </source>
</evidence>
<dbReference type="InterPro" id="IPR002933">
    <property type="entry name" value="Peptidase_M20"/>
</dbReference>
<gene>
    <name evidence="4" type="ORF">QLQ15_03750</name>
</gene>
<dbReference type="InterPro" id="IPR011650">
    <property type="entry name" value="Peptidase_M20_dimer"/>
</dbReference>
<feature type="chain" id="PRO_5046981062" evidence="2">
    <location>
        <begin position="21"/>
        <end position="431"/>
    </location>
</feature>
<name>A0ABT6XCZ1_9GAMM</name>
<sequence>MRPSLLAAVLAALIAPSVHAQAPIDAAAAANAVQPRVLAWRRDLHQHPELGNHEVRTAKVVADQLRRLGLEPRTGIAHTGVVAVLKGGKPGPRIALRADMDALPVTEQTGLPFASKVKTTYRGQDVGVMHACGHEAHVAILLGVATALAAQKENLAGEVMFVFQPSEEGPPNAGETFGAKLMLDEGVFRDFKPDAVFGLHVWAGLPVGQVGVRSGPMLAAADEWTLTVRGRQTHGSRPWDGVDPITVAAQILLGTQSLIARQVNIAATPAVLTAGQFNAGVRFNIIPDEARMVGTLRTFDTAQREDIIARFRRTAEDFAHASGATATLDVAGNAPATVNDPALTARVRPSLQRAVGEGNVVEMPMVTVAEDFAQFANTVPGVYFFVGSTSPGVDPAKAPINHSPQFLLDEASLEVGTRAMLQVALDYLQHQ</sequence>
<dbReference type="Proteomes" id="UP001321580">
    <property type="component" value="Unassembled WGS sequence"/>
</dbReference>
<dbReference type="InterPro" id="IPR017439">
    <property type="entry name" value="Amidohydrolase"/>
</dbReference>
<dbReference type="RefSeq" id="WP_283211508.1">
    <property type="nucleotide sequence ID" value="NZ_JASGBI010000001.1"/>
</dbReference>
<dbReference type="SUPFAM" id="SSF55031">
    <property type="entry name" value="Bacterial exopeptidase dimerisation domain"/>
    <property type="match status" value="1"/>
</dbReference>
<feature type="domain" description="Peptidase M20 dimerisation" evidence="3">
    <location>
        <begin position="223"/>
        <end position="318"/>
    </location>
</feature>
<evidence type="ECO:0000259" key="3">
    <source>
        <dbReference type="Pfam" id="PF07687"/>
    </source>
</evidence>
<dbReference type="PANTHER" id="PTHR11014:SF63">
    <property type="entry name" value="METALLOPEPTIDASE, PUTATIVE (AFU_ORTHOLOGUE AFUA_6G09600)-RELATED"/>
    <property type="match status" value="1"/>
</dbReference>
<dbReference type="Gene3D" id="3.40.630.10">
    <property type="entry name" value="Zn peptidases"/>
    <property type="match status" value="1"/>
</dbReference>
<evidence type="ECO:0000313" key="5">
    <source>
        <dbReference type="Proteomes" id="UP001321580"/>
    </source>
</evidence>